<dbReference type="RefSeq" id="WP_010077035.1">
    <property type="nucleotide sequence ID" value="NC_014393.1"/>
</dbReference>
<sequence length="306" mass="35375">MILKTIIYDVKKFDISKEITNIKNSLKEDSIVIGISESKISNNHMIKIFSNDECVDDRVVRIINSYLSEILYKKIVNIYCENGLEDYINESYFFLTFDEINEVKHRSVEAMDCRSKVVDEDSIFFLNIKNTILGKIFQCVIETPELNIDGFTTFRCKELSKKFTPIVDKVIGAFLVEKEYNEFIKLLKYFVEIQESKIDVLNIIIKDNGEYLLLDKEGNSLMQEIFKDIYSNDISGIVNMEDIIISSLITNAPGKIILHNSSNCKNKEFIDTIKKVFDNRVEVCMGCDFCIEKLPSKPENIPIELL</sequence>
<dbReference type="KEGG" id="ccb:Clocel_2004"/>
<dbReference type="Proteomes" id="UP000002730">
    <property type="component" value="Chromosome"/>
</dbReference>
<reference evidence="1 2" key="1">
    <citation type="submission" date="2010-08" db="EMBL/GenBank/DDBJ databases">
        <title>Complete sequence of Clostridium cellulovorans 743B.</title>
        <authorList>
            <consortium name="US DOE Joint Genome Institute"/>
            <person name="Lucas S."/>
            <person name="Copeland A."/>
            <person name="Lapidus A."/>
            <person name="Cheng J.-F."/>
            <person name="Bruce D."/>
            <person name="Goodwin L."/>
            <person name="Pitluck S."/>
            <person name="Chertkov O."/>
            <person name="Detter J.C."/>
            <person name="Han C."/>
            <person name="Tapia R."/>
            <person name="Land M."/>
            <person name="Hauser L."/>
            <person name="Chang Y.-J."/>
            <person name="Jeffries C."/>
            <person name="Kyrpides N."/>
            <person name="Ivanova N."/>
            <person name="Mikhailova N."/>
            <person name="Hemme C.L."/>
            <person name="Woyke T."/>
        </authorList>
    </citation>
    <scope>NUCLEOTIDE SEQUENCE [LARGE SCALE GENOMIC DNA]</scope>
    <source>
        <strain evidence="2">ATCC 35296 / DSM 3052 / OCM 3 / 743B</strain>
    </source>
</reference>
<proteinExistence type="predicted"/>
<accession>D9SM16</accession>
<dbReference type="NCBIfam" id="TIGR02834">
    <property type="entry name" value="spo_ytxC"/>
    <property type="match status" value="1"/>
</dbReference>
<dbReference type="Pfam" id="PF08812">
    <property type="entry name" value="YtxC"/>
    <property type="match status" value="1"/>
</dbReference>
<keyword evidence="2" id="KW-1185">Reference proteome</keyword>
<dbReference type="OrthoDB" id="2986513at2"/>
<dbReference type="HOGENOM" id="CLU_066420_1_0_9"/>
<dbReference type="eggNOG" id="ENOG5031S9P">
    <property type="taxonomic scope" value="Bacteria"/>
</dbReference>
<dbReference type="AlphaFoldDB" id="D9SM16"/>
<evidence type="ECO:0000313" key="1">
    <source>
        <dbReference type="EMBL" id="ADL51747.1"/>
    </source>
</evidence>
<dbReference type="InterPro" id="IPR014199">
    <property type="entry name" value="Spore_YtxC"/>
</dbReference>
<dbReference type="STRING" id="573061.Clocel_2004"/>
<protein>
    <submittedName>
        <fullName evidence="1">Sporulation protein YtxC</fullName>
    </submittedName>
</protein>
<evidence type="ECO:0000313" key="2">
    <source>
        <dbReference type="Proteomes" id="UP000002730"/>
    </source>
</evidence>
<organism evidence="1 2">
    <name type="scientific">Clostridium cellulovorans (strain ATCC 35296 / DSM 3052 / OCM 3 / 743B)</name>
    <dbReference type="NCBI Taxonomy" id="573061"/>
    <lineage>
        <taxon>Bacteria</taxon>
        <taxon>Bacillati</taxon>
        <taxon>Bacillota</taxon>
        <taxon>Clostridia</taxon>
        <taxon>Eubacteriales</taxon>
        <taxon>Clostridiaceae</taxon>
        <taxon>Clostridium</taxon>
    </lineage>
</organism>
<gene>
    <name evidence="1" type="ordered locus">Clocel_2004</name>
</gene>
<name>D9SM16_CLOC7</name>
<dbReference type="EMBL" id="CP002160">
    <property type="protein sequence ID" value="ADL51747.1"/>
    <property type="molecule type" value="Genomic_DNA"/>
</dbReference>